<keyword evidence="1" id="KW-1133">Transmembrane helix</keyword>
<reference evidence="2 3" key="1">
    <citation type="submission" date="2023-11" db="EMBL/GenBank/DDBJ databases">
        <authorList>
            <person name="Okamura Y."/>
        </authorList>
    </citation>
    <scope>NUCLEOTIDE SEQUENCE [LARGE SCALE GENOMIC DNA]</scope>
</reference>
<gene>
    <name evidence="2" type="ORF">LNINA_LOCUS10231</name>
</gene>
<dbReference type="Proteomes" id="UP001497472">
    <property type="component" value="Unassembled WGS sequence"/>
</dbReference>
<comment type="caution">
    <text evidence="2">The sequence shown here is derived from an EMBL/GenBank/DDBJ whole genome shotgun (WGS) entry which is preliminary data.</text>
</comment>
<keyword evidence="1" id="KW-0472">Membrane</keyword>
<dbReference type="AlphaFoldDB" id="A0AAV1JNM3"/>
<name>A0AAV1JNM3_9NEOP</name>
<sequence>MCILLTSPVFLSTIILHFSNPDHCGGQTPIGKIPHVNRQAFIWQKIVPFATTRFFLLNCLYMTIGCVWFLTSALMLNVPAGAKRLLVRWPWTIVTIVSCAVAVVSVII</sequence>
<keyword evidence="1" id="KW-0812">Transmembrane</keyword>
<evidence type="ECO:0000313" key="2">
    <source>
        <dbReference type="EMBL" id="CAK1551057.1"/>
    </source>
</evidence>
<accession>A0AAV1JNM3</accession>
<dbReference type="EMBL" id="CAVLEF010000107">
    <property type="protein sequence ID" value="CAK1551057.1"/>
    <property type="molecule type" value="Genomic_DNA"/>
</dbReference>
<evidence type="ECO:0000313" key="3">
    <source>
        <dbReference type="Proteomes" id="UP001497472"/>
    </source>
</evidence>
<organism evidence="2 3">
    <name type="scientific">Leptosia nina</name>
    <dbReference type="NCBI Taxonomy" id="320188"/>
    <lineage>
        <taxon>Eukaryota</taxon>
        <taxon>Metazoa</taxon>
        <taxon>Ecdysozoa</taxon>
        <taxon>Arthropoda</taxon>
        <taxon>Hexapoda</taxon>
        <taxon>Insecta</taxon>
        <taxon>Pterygota</taxon>
        <taxon>Neoptera</taxon>
        <taxon>Endopterygota</taxon>
        <taxon>Lepidoptera</taxon>
        <taxon>Glossata</taxon>
        <taxon>Ditrysia</taxon>
        <taxon>Papilionoidea</taxon>
        <taxon>Pieridae</taxon>
        <taxon>Pierinae</taxon>
        <taxon>Leptosia</taxon>
    </lineage>
</organism>
<protein>
    <submittedName>
        <fullName evidence="2">Uncharacterized protein</fullName>
    </submittedName>
</protein>
<keyword evidence="3" id="KW-1185">Reference proteome</keyword>
<evidence type="ECO:0000256" key="1">
    <source>
        <dbReference type="SAM" id="Phobius"/>
    </source>
</evidence>
<feature type="transmembrane region" description="Helical" evidence="1">
    <location>
        <begin position="88"/>
        <end position="107"/>
    </location>
</feature>
<feature type="transmembrane region" description="Helical" evidence="1">
    <location>
        <begin position="54"/>
        <end position="76"/>
    </location>
</feature>
<proteinExistence type="predicted"/>